<sequence>MPARNGRRAGVLKRGHERNDSAPRPDQRYHCPVQFLEFGKGEAVIDARDETPCDQPDNADIVQHIPDASYCVRMVGYCVEDRAQSKIEGSTGQETAECEDIAVRGALISDCNGSADGTADMAGEEVIYGFVMHIAQRLKRHGEGARC</sequence>
<reference evidence="2 3" key="1">
    <citation type="journal article" date="2011" name="PLoS Genet.">
        <title>Comparative genomic analysis of human fungal pathogens causing paracoccidioidomycosis.</title>
        <authorList>
            <person name="Desjardins C.A."/>
            <person name="Champion M.D."/>
            <person name="Holder J.W."/>
            <person name="Muszewska A."/>
            <person name="Goldberg J."/>
            <person name="Bailao A.M."/>
            <person name="Brigido M.M."/>
            <person name="Ferreira M.E."/>
            <person name="Garcia A.M."/>
            <person name="Grynberg M."/>
            <person name="Gujja S."/>
            <person name="Heiman D.I."/>
            <person name="Henn M.R."/>
            <person name="Kodira C.D."/>
            <person name="Leon-Narvaez H."/>
            <person name="Longo L.V."/>
            <person name="Ma L.J."/>
            <person name="Malavazi I."/>
            <person name="Matsuo A.L."/>
            <person name="Morais F.V."/>
            <person name="Pereira M."/>
            <person name="Rodriguez-Brito S."/>
            <person name="Sakthikumar S."/>
            <person name="Salem-Izacc S.M."/>
            <person name="Sykes S.M."/>
            <person name="Teixeira M.M."/>
            <person name="Vallejo M.C."/>
            <person name="Walter M.E."/>
            <person name="Yandava C."/>
            <person name="Young S."/>
            <person name="Zeng Q."/>
            <person name="Zucker J."/>
            <person name="Felipe M.S."/>
            <person name="Goldman G.H."/>
            <person name="Haas B.J."/>
            <person name="McEwen J.G."/>
            <person name="Nino-Vega G."/>
            <person name="Puccia R."/>
            <person name="San-Blas G."/>
            <person name="Soares C.M."/>
            <person name="Birren B.W."/>
            <person name="Cuomo C.A."/>
        </authorList>
    </citation>
    <scope>NUCLEOTIDE SEQUENCE [LARGE SCALE GENOMIC DNA]</scope>
    <source>
        <strain evidence="3">ATCC MYA-826 / Pb01</strain>
    </source>
</reference>
<dbReference type="EMBL" id="KN293995">
    <property type="protein sequence ID" value="KGQ01809.1"/>
    <property type="molecule type" value="Genomic_DNA"/>
</dbReference>
<dbReference type="GeneID" id="26970403"/>
<dbReference type="HOGENOM" id="CLU_1768668_0_0_1"/>
<protein>
    <submittedName>
        <fullName evidence="2">Uncharacterized protein</fullName>
    </submittedName>
</protein>
<evidence type="ECO:0000256" key="1">
    <source>
        <dbReference type="SAM" id="MobiDB-lite"/>
    </source>
</evidence>
<dbReference type="VEuPathDB" id="FungiDB:PAAG_11381"/>
<dbReference type="RefSeq" id="XP_015703302.1">
    <property type="nucleotide sequence ID" value="XM_015847040.1"/>
</dbReference>
<proteinExistence type="predicted"/>
<accession>A0A0A2VLS6</accession>
<dbReference type="Proteomes" id="UP000002059">
    <property type="component" value="Partially assembled WGS sequence"/>
</dbReference>
<keyword evidence="3" id="KW-1185">Reference proteome</keyword>
<dbReference type="OrthoDB" id="10484127at2759"/>
<name>A0A0A2VLS6_PARBA</name>
<evidence type="ECO:0000313" key="3">
    <source>
        <dbReference type="Proteomes" id="UP000002059"/>
    </source>
</evidence>
<dbReference type="AlphaFoldDB" id="A0A0A2VLS6"/>
<feature type="region of interest" description="Disordered" evidence="1">
    <location>
        <begin position="1"/>
        <end position="26"/>
    </location>
</feature>
<organism evidence="2 3">
    <name type="scientific">Paracoccidioides lutzii (strain ATCC MYA-826 / Pb01)</name>
    <name type="common">Paracoccidioides brasiliensis</name>
    <dbReference type="NCBI Taxonomy" id="502779"/>
    <lineage>
        <taxon>Eukaryota</taxon>
        <taxon>Fungi</taxon>
        <taxon>Dikarya</taxon>
        <taxon>Ascomycota</taxon>
        <taxon>Pezizomycotina</taxon>
        <taxon>Eurotiomycetes</taxon>
        <taxon>Eurotiomycetidae</taxon>
        <taxon>Onygenales</taxon>
        <taxon>Ajellomycetaceae</taxon>
        <taxon>Paracoccidioides</taxon>
    </lineage>
</organism>
<evidence type="ECO:0000313" key="2">
    <source>
        <dbReference type="EMBL" id="KGQ01809.1"/>
    </source>
</evidence>
<dbReference type="KEGG" id="pbl:PAAG_11381"/>
<feature type="compositionally biased region" description="Basic and acidic residues" evidence="1">
    <location>
        <begin position="17"/>
        <end position="26"/>
    </location>
</feature>
<gene>
    <name evidence="2" type="ORF">PAAG_11381</name>
</gene>
<feature type="compositionally biased region" description="Basic residues" evidence="1">
    <location>
        <begin position="1"/>
        <end position="16"/>
    </location>
</feature>